<feature type="disulfide bond" evidence="13">
    <location>
        <begin position="78"/>
        <end position="90"/>
    </location>
</feature>
<evidence type="ECO:0000256" key="11">
    <source>
        <dbReference type="ARBA" id="ARBA00023170"/>
    </source>
</evidence>
<keyword evidence="9 14" id="KW-0472">Membrane</keyword>
<feature type="disulfide bond" evidence="13">
    <location>
        <begin position="20"/>
        <end position="35"/>
    </location>
</feature>
<dbReference type="GO" id="GO:0009755">
    <property type="term" value="P:hormone-mediated signaling pathway"/>
    <property type="evidence" value="ECO:0007669"/>
    <property type="project" value="TreeGrafter"/>
</dbReference>
<evidence type="ECO:0000256" key="1">
    <source>
        <dbReference type="ARBA" id="ARBA00004651"/>
    </source>
</evidence>
<feature type="disulfide bond" evidence="13">
    <location>
        <begin position="46"/>
        <end position="64"/>
    </location>
</feature>
<feature type="disulfide bond" evidence="13">
    <location>
        <begin position="58"/>
        <end position="73"/>
    </location>
</feature>
<dbReference type="CDD" id="cd00112">
    <property type="entry name" value="LDLa"/>
    <property type="match status" value="5"/>
</dbReference>
<dbReference type="GO" id="GO:0008528">
    <property type="term" value="F:G protein-coupled peptide receptor activity"/>
    <property type="evidence" value="ECO:0007669"/>
    <property type="project" value="TreeGrafter"/>
</dbReference>
<evidence type="ECO:0000256" key="7">
    <source>
        <dbReference type="ARBA" id="ARBA00022989"/>
    </source>
</evidence>
<evidence type="ECO:0000256" key="10">
    <source>
        <dbReference type="ARBA" id="ARBA00023157"/>
    </source>
</evidence>
<dbReference type="PROSITE" id="PS50262">
    <property type="entry name" value="G_PROTEIN_RECEP_F1_2"/>
    <property type="match status" value="1"/>
</dbReference>
<evidence type="ECO:0000256" key="14">
    <source>
        <dbReference type="SAM" id="Phobius"/>
    </source>
</evidence>
<dbReference type="Pfam" id="PF13855">
    <property type="entry name" value="LRR_8"/>
    <property type="match status" value="1"/>
</dbReference>
<dbReference type="OMA" id="WHLARIT"/>
<sequence>MKEHFWCPIEKRCLPNSIRCNFIQECLDGYDEIGCELKTCTDGFQCQNGQCVDQTQRCDSKLDCFDKSDEMNCDNFPCPNGYRNCKSGQCIPEHFWCDYFDDCLDKSDELNCTTMRTNQCNGKSQFRCDNGQCIGNEYRCLHTSDSRHGCADGSNLFNCSNWICQQNDQIKCGGSYCIDSHLKCNQKLDCPVLSDWADEQFCPFFCSKTKQCPCIDTTINCSDQDLTTIPDGIEDQILRMILKGNRIGQNLTLDMFNRLTRMHMIDLTDNDISFIPPGLFRKLWKLRVLHLRKNNIEQIEPYTFTGLPNLGTLTLNGNKIFLIREYAFSGLSSLKTLDLSNQRITSLHKNTFAGLRSLKNLDLSGNQLTELDDGAFSGLLNVISIDLFGNSINRVGSKTFLGLNSLKQITFDEFRFCCLVRHVETCHPPPNEFSSCEDLMSNTILRICIWVLGSVALIGNLFVISWRWKFKTVNRVHSFLIINLALGDFLMGIYLLIIACVDAYYRGIYFIVDASWRQSSLCHFAGFLSTLSSEFSVFALLVITIDRLITITFPFRIYKMRMKDAKLIIAILWLVSILLSGLPLLRFRYFDNFYGRSGVCLALHITNERPNGWEYSVFIFLVLNLISFTLICGSYLWMFIAARNTQMAARSAENHVQNRMARRMMFIVMTDFWCWMPIITLGIVSLFGVQIPSQVFAWIAVFVLPLNAAVNPTLYTLSGLTFNMKKGTNQPSPQSVIRMSIRQNNGSFKGKTSYL</sequence>
<comment type="similarity">
    <text evidence="2">Belongs to the G-protein coupled receptor 1 family.</text>
</comment>
<dbReference type="PROSITE" id="PS51450">
    <property type="entry name" value="LRR"/>
    <property type="match status" value="3"/>
</dbReference>
<evidence type="ECO:0000313" key="16">
    <source>
        <dbReference type="EMBL" id="KAJ6223373.1"/>
    </source>
</evidence>
<accession>A0A9Q0RPE9</accession>
<organism evidence="16 17">
    <name type="scientific">Blomia tropicalis</name>
    <name type="common">Mite</name>
    <dbReference type="NCBI Taxonomy" id="40697"/>
    <lineage>
        <taxon>Eukaryota</taxon>
        <taxon>Metazoa</taxon>
        <taxon>Ecdysozoa</taxon>
        <taxon>Arthropoda</taxon>
        <taxon>Chelicerata</taxon>
        <taxon>Arachnida</taxon>
        <taxon>Acari</taxon>
        <taxon>Acariformes</taxon>
        <taxon>Sarcoptiformes</taxon>
        <taxon>Astigmata</taxon>
        <taxon>Glycyphagoidea</taxon>
        <taxon>Echimyopodidae</taxon>
        <taxon>Blomia</taxon>
    </lineage>
</organism>
<dbReference type="EMBL" id="JAPWDV010000001">
    <property type="protein sequence ID" value="KAJ6223373.1"/>
    <property type="molecule type" value="Genomic_DNA"/>
</dbReference>
<feature type="transmembrane region" description="Helical" evidence="14">
    <location>
        <begin position="444"/>
        <end position="468"/>
    </location>
</feature>
<dbReference type="InterPro" id="IPR036055">
    <property type="entry name" value="LDL_receptor-like_sf"/>
</dbReference>
<dbReference type="SUPFAM" id="SSF81321">
    <property type="entry name" value="Family A G protein-coupled receptor-like"/>
    <property type="match status" value="1"/>
</dbReference>
<evidence type="ECO:0000256" key="9">
    <source>
        <dbReference type="ARBA" id="ARBA00023136"/>
    </source>
</evidence>
<dbReference type="InterPro" id="IPR032675">
    <property type="entry name" value="LRR_dom_sf"/>
</dbReference>
<feature type="transmembrane region" description="Helical" evidence="14">
    <location>
        <begin position="695"/>
        <end position="717"/>
    </location>
</feature>
<dbReference type="GO" id="GO:0007189">
    <property type="term" value="P:adenylate cyclase-activating G protein-coupled receptor signaling pathway"/>
    <property type="evidence" value="ECO:0007669"/>
    <property type="project" value="TreeGrafter"/>
</dbReference>
<dbReference type="PROSITE" id="PS50068">
    <property type="entry name" value="LDLRA_2"/>
    <property type="match status" value="4"/>
</dbReference>
<dbReference type="FunFam" id="1.20.1070.10:FF:000333">
    <property type="entry name" value="Relaxin receptor 1"/>
    <property type="match status" value="1"/>
</dbReference>
<gene>
    <name evidence="16" type="ORF">RDWZM_001918</name>
</gene>
<keyword evidence="8" id="KW-0297">G-protein coupled receptor</keyword>
<feature type="transmembrane region" description="Helical" evidence="14">
    <location>
        <begin position="480"/>
        <end position="505"/>
    </location>
</feature>
<dbReference type="Gene3D" id="4.10.400.10">
    <property type="entry name" value="Low-density Lipoprotein Receptor"/>
    <property type="match status" value="4"/>
</dbReference>
<dbReference type="InterPro" id="IPR017452">
    <property type="entry name" value="GPCR_Rhodpsn_7TM"/>
</dbReference>
<evidence type="ECO:0000256" key="5">
    <source>
        <dbReference type="ARBA" id="ARBA00022692"/>
    </source>
</evidence>
<feature type="disulfide bond" evidence="13">
    <location>
        <begin position="97"/>
        <end position="112"/>
    </location>
</feature>
<dbReference type="CDD" id="cd15137">
    <property type="entry name" value="7tmA_Relaxin_R"/>
    <property type="match status" value="1"/>
</dbReference>
<evidence type="ECO:0000313" key="17">
    <source>
        <dbReference type="Proteomes" id="UP001142055"/>
    </source>
</evidence>
<keyword evidence="5 14" id="KW-0812">Transmembrane</keyword>
<keyword evidence="10 13" id="KW-1015">Disulfide bond</keyword>
<keyword evidence="7 14" id="KW-1133">Transmembrane helix</keyword>
<name>A0A9Q0RPE9_BLOTA</name>
<dbReference type="GO" id="GO:0005886">
    <property type="term" value="C:plasma membrane"/>
    <property type="evidence" value="ECO:0007669"/>
    <property type="project" value="UniProtKB-SubCell"/>
</dbReference>
<proteinExistence type="inferred from homology"/>
<comment type="subcellular location">
    <subcellularLocation>
        <location evidence="1">Cell membrane</location>
        <topology evidence="1">Multi-pass membrane protein</topology>
    </subcellularLocation>
</comment>
<evidence type="ECO:0000256" key="4">
    <source>
        <dbReference type="ARBA" id="ARBA00022614"/>
    </source>
</evidence>
<dbReference type="InterPro" id="IPR000276">
    <property type="entry name" value="GPCR_Rhodpsn"/>
</dbReference>
<dbReference type="Pfam" id="PF00057">
    <property type="entry name" value="Ldl_recept_a"/>
    <property type="match status" value="2"/>
</dbReference>
<feature type="transmembrane region" description="Helical" evidence="14">
    <location>
        <begin position="567"/>
        <end position="585"/>
    </location>
</feature>
<keyword evidence="17" id="KW-1185">Reference proteome</keyword>
<dbReference type="SMART" id="SM00192">
    <property type="entry name" value="LDLa"/>
    <property type="match status" value="5"/>
</dbReference>
<evidence type="ECO:0000256" key="6">
    <source>
        <dbReference type="ARBA" id="ARBA00022737"/>
    </source>
</evidence>
<dbReference type="SMART" id="SM00369">
    <property type="entry name" value="LRR_TYP"/>
    <property type="match status" value="6"/>
</dbReference>
<dbReference type="Pfam" id="PF00001">
    <property type="entry name" value="7tm_1"/>
    <property type="match status" value="1"/>
</dbReference>
<dbReference type="SUPFAM" id="SSF57424">
    <property type="entry name" value="LDL receptor-like module"/>
    <property type="match status" value="3"/>
</dbReference>
<dbReference type="InterPro" id="IPR023415">
    <property type="entry name" value="LDLR_class-A_CS"/>
</dbReference>
<dbReference type="PANTHER" id="PTHR24372:SF77">
    <property type="entry name" value="G-PROTEIN COUPLED RECEPTORS FAMILY 1 PROFILE DOMAIN-CONTAINING PROTEIN"/>
    <property type="match status" value="1"/>
</dbReference>
<keyword evidence="12" id="KW-0807">Transducer</keyword>
<dbReference type="SUPFAM" id="SSF52058">
    <property type="entry name" value="L domain-like"/>
    <property type="match status" value="1"/>
</dbReference>
<dbReference type="InterPro" id="IPR003591">
    <property type="entry name" value="Leu-rich_rpt_typical-subtyp"/>
</dbReference>
<keyword evidence="4" id="KW-0433">Leucine-rich repeat</keyword>
<reference evidence="16" key="1">
    <citation type="submission" date="2022-12" db="EMBL/GenBank/DDBJ databases">
        <title>Genome assemblies of Blomia tropicalis.</title>
        <authorList>
            <person name="Cui Y."/>
        </authorList>
    </citation>
    <scope>NUCLEOTIDE SEQUENCE</scope>
    <source>
        <tissue evidence="16">Adult mites</tissue>
    </source>
</reference>
<dbReference type="Gene3D" id="3.80.10.10">
    <property type="entry name" value="Ribonuclease Inhibitor"/>
    <property type="match status" value="2"/>
</dbReference>
<comment type="caution">
    <text evidence="16">The sequence shown here is derived from an EMBL/GenBank/DDBJ whole genome shotgun (WGS) entry which is preliminary data.</text>
</comment>
<dbReference type="Proteomes" id="UP001142055">
    <property type="component" value="Chromosome 1"/>
</dbReference>
<dbReference type="Gene3D" id="1.20.1070.10">
    <property type="entry name" value="Rhodopsin 7-helix transmembrane proteins"/>
    <property type="match status" value="1"/>
</dbReference>
<protein>
    <recommendedName>
        <fullName evidence="15">G-protein coupled receptors family 1 profile domain-containing protein</fullName>
    </recommendedName>
</protein>
<evidence type="ECO:0000256" key="8">
    <source>
        <dbReference type="ARBA" id="ARBA00023040"/>
    </source>
</evidence>
<evidence type="ECO:0000256" key="2">
    <source>
        <dbReference type="ARBA" id="ARBA00010663"/>
    </source>
</evidence>
<dbReference type="PRINTS" id="PR00261">
    <property type="entry name" value="LDLRECEPTOR"/>
</dbReference>
<feature type="transmembrane region" description="Helical" evidence="14">
    <location>
        <begin position="617"/>
        <end position="642"/>
    </location>
</feature>
<dbReference type="InterPro" id="IPR001611">
    <property type="entry name" value="Leu-rich_rpt"/>
</dbReference>
<evidence type="ECO:0000259" key="15">
    <source>
        <dbReference type="PROSITE" id="PS50262"/>
    </source>
</evidence>
<dbReference type="AlphaFoldDB" id="A0A9Q0RPE9"/>
<dbReference type="InterPro" id="IPR002172">
    <property type="entry name" value="LDrepeatLR_classA_rpt"/>
</dbReference>
<keyword evidence="11" id="KW-0675">Receptor</keyword>
<comment type="caution">
    <text evidence="13">Lacks conserved residue(s) required for the propagation of feature annotation.</text>
</comment>
<dbReference type="PANTHER" id="PTHR24372">
    <property type="entry name" value="GLYCOPROTEIN HORMONE RECEPTOR"/>
    <property type="match status" value="1"/>
</dbReference>
<evidence type="ECO:0000256" key="12">
    <source>
        <dbReference type="ARBA" id="ARBA00023224"/>
    </source>
</evidence>
<dbReference type="PROSITE" id="PS01209">
    <property type="entry name" value="LDLRA_1"/>
    <property type="match status" value="2"/>
</dbReference>
<feature type="transmembrane region" description="Helical" evidence="14">
    <location>
        <begin position="663"/>
        <end position="689"/>
    </location>
</feature>
<evidence type="ECO:0000256" key="3">
    <source>
        <dbReference type="ARBA" id="ARBA00022475"/>
    </source>
</evidence>
<evidence type="ECO:0000256" key="13">
    <source>
        <dbReference type="PROSITE-ProRule" id="PRU00124"/>
    </source>
</evidence>
<feature type="domain" description="G-protein coupled receptors family 1 profile" evidence="15">
    <location>
        <begin position="459"/>
        <end position="715"/>
    </location>
</feature>
<keyword evidence="6" id="KW-0677">Repeat</keyword>
<feature type="disulfide bond" evidence="13">
    <location>
        <begin position="85"/>
        <end position="103"/>
    </location>
</feature>
<keyword evidence="3" id="KW-1003">Cell membrane</keyword>